<dbReference type="Proteomes" id="UP000599312">
    <property type="component" value="Unassembled WGS sequence"/>
</dbReference>
<evidence type="ECO:0000259" key="6">
    <source>
        <dbReference type="PROSITE" id="PS50110"/>
    </source>
</evidence>
<sequence length="208" mass="22838">MKPSQQTVFLIDDDEDVRDALGLLLRTVGFSVEAFPNALAFLERPNREKLGCIVADIRMPGLSGLQLLERLTAEGDRMPLVVITGHGDVNACRRAFKGGAVDFLAKPVDEQVLIEAVGVGFARLHERTRQQAERGELSALLARLTPREREVLDMVARGWATKEIARALDLSPRTVETHRANLAEKLGTNSIAELVRMVLADPERGAPP</sequence>
<dbReference type="SMART" id="SM00448">
    <property type="entry name" value="REC"/>
    <property type="match status" value="1"/>
</dbReference>
<organism evidence="7 8">
    <name type="scientific">Microvirga alba</name>
    <dbReference type="NCBI Taxonomy" id="2791025"/>
    <lineage>
        <taxon>Bacteria</taxon>
        <taxon>Pseudomonadati</taxon>
        <taxon>Pseudomonadota</taxon>
        <taxon>Alphaproteobacteria</taxon>
        <taxon>Hyphomicrobiales</taxon>
        <taxon>Methylobacteriaceae</taxon>
        <taxon>Microvirga</taxon>
    </lineage>
</organism>
<dbReference type="SUPFAM" id="SSF46894">
    <property type="entry name" value="C-terminal effector domain of the bipartite response regulators"/>
    <property type="match status" value="1"/>
</dbReference>
<dbReference type="InterPro" id="IPR000792">
    <property type="entry name" value="Tscrpt_reg_LuxR_C"/>
</dbReference>
<dbReference type="InterPro" id="IPR011006">
    <property type="entry name" value="CheY-like_superfamily"/>
</dbReference>
<keyword evidence="2" id="KW-0238">DNA-binding</keyword>
<evidence type="ECO:0000256" key="4">
    <source>
        <dbReference type="PROSITE-ProRule" id="PRU00169"/>
    </source>
</evidence>
<feature type="domain" description="Response regulatory" evidence="6">
    <location>
        <begin position="7"/>
        <end position="121"/>
    </location>
</feature>
<accession>A0A931FQF5</accession>
<dbReference type="InterPro" id="IPR016032">
    <property type="entry name" value="Sig_transdc_resp-reg_C-effctor"/>
</dbReference>
<dbReference type="RefSeq" id="WP_196272568.1">
    <property type="nucleotide sequence ID" value="NZ_JADQDO010000007.1"/>
</dbReference>
<dbReference type="EMBL" id="JADQDO010000007">
    <property type="protein sequence ID" value="MBF9234577.1"/>
    <property type="molecule type" value="Genomic_DNA"/>
</dbReference>
<dbReference type="PROSITE" id="PS00622">
    <property type="entry name" value="HTH_LUXR_1"/>
    <property type="match status" value="1"/>
</dbReference>
<evidence type="ECO:0000256" key="2">
    <source>
        <dbReference type="ARBA" id="ARBA00023125"/>
    </source>
</evidence>
<feature type="domain" description="HTH luxR-type" evidence="5">
    <location>
        <begin position="137"/>
        <end position="202"/>
    </location>
</feature>
<keyword evidence="1" id="KW-0805">Transcription regulation</keyword>
<evidence type="ECO:0000256" key="3">
    <source>
        <dbReference type="ARBA" id="ARBA00023163"/>
    </source>
</evidence>
<dbReference type="SMART" id="SM00421">
    <property type="entry name" value="HTH_LUXR"/>
    <property type="match status" value="1"/>
</dbReference>
<reference evidence="7" key="1">
    <citation type="submission" date="2020-11" db="EMBL/GenBank/DDBJ databases">
        <authorList>
            <person name="Kim M.K."/>
        </authorList>
    </citation>
    <scope>NUCLEOTIDE SEQUENCE</scope>
    <source>
        <strain evidence="7">BT350</strain>
    </source>
</reference>
<protein>
    <submittedName>
        <fullName evidence="7">Response regulator transcription factor</fullName>
    </submittedName>
</protein>
<dbReference type="PANTHER" id="PTHR44688:SF16">
    <property type="entry name" value="DNA-BINDING TRANSCRIPTIONAL ACTIVATOR DEVR_DOSR"/>
    <property type="match status" value="1"/>
</dbReference>
<keyword evidence="3" id="KW-0804">Transcription</keyword>
<dbReference type="GO" id="GO:0003677">
    <property type="term" value="F:DNA binding"/>
    <property type="evidence" value="ECO:0007669"/>
    <property type="project" value="UniProtKB-KW"/>
</dbReference>
<keyword evidence="4" id="KW-0597">Phosphoprotein</keyword>
<dbReference type="PROSITE" id="PS50043">
    <property type="entry name" value="HTH_LUXR_2"/>
    <property type="match status" value="1"/>
</dbReference>
<dbReference type="Pfam" id="PF00196">
    <property type="entry name" value="GerE"/>
    <property type="match status" value="1"/>
</dbReference>
<evidence type="ECO:0000259" key="5">
    <source>
        <dbReference type="PROSITE" id="PS50043"/>
    </source>
</evidence>
<dbReference type="InterPro" id="IPR036388">
    <property type="entry name" value="WH-like_DNA-bd_sf"/>
</dbReference>
<dbReference type="PROSITE" id="PS50110">
    <property type="entry name" value="RESPONSE_REGULATORY"/>
    <property type="match status" value="1"/>
</dbReference>
<comment type="caution">
    <text evidence="7">The sequence shown here is derived from an EMBL/GenBank/DDBJ whole genome shotgun (WGS) entry which is preliminary data.</text>
</comment>
<proteinExistence type="predicted"/>
<dbReference type="GO" id="GO:0006355">
    <property type="term" value="P:regulation of DNA-templated transcription"/>
    <property type="evidence" value="ECO:0007669"/>
    <property type="project" value="InterPro"/>
</dbReference>
<gene>
    <name evidence="7" type="ORF">I2H38_14455</name>
</gene>
<dbReference type="Pfam" id="PF00072">
    <property type="entry name" value="Response_reg"/>
    <property type="match status" value="1"/>
</dbReference>
<dbReference type="SUPFAM" id="SSF52172">
    <property type="entry name" value="CheY-like"/>
    <property type="match status" value="1"/>
</dbReference>
<name>A0A931FQF5_9HYPH</name>
<dbReference type="CDD" id="cd06170">
    <property type="entry name" value="LuxR_C_like"/>
    <property type="match status" value="1"/>
</dbReference>
<dbReference type="AlphaFoldDB" id="A0A931FQF5"/>
<evidence type="ECO:0000256" key="1">
    <source>
        <dbReference type="ARBA" id="ARBA00023015"/>
    </source>
</evidence>
<evidence type="ECO:0000313" key="7">
    <source>
        <dbReference type="EMBL" id="MBF9234577.1"/>
    </source>
</evidence>
<dbReference type="InterPro" id="IPR001789">
    <property type="entry name" value="Sig_transdc_resp-reg_receiver"/>
</dbReference>
<dbReference type="Gene3D" id="3.40.50.2300">
    <property type="match status" value="1"/>
</dbReference>
<feature type="modified residue" description="4-aspartylphosphate" evidence="4">
    <location>
        <position position="56"/>
    </location>
</feature>
<dbReference type="PRINTS" id="PR00038">
    <property type="entry name" value="HTHLUXR"/>
</dbReference>
<evidence type="ECO:0000313" key="8">
    <source>
        <dbReference type="Proteomes" id="UP000599312"/>
    </source>
</evidence>
<dbReference type="Gene3D" id="1.10.10.10">
    <property type="entry name" value="Winged helix-like DNA-binding domain superfamily/Winged helix DNA-binding domain"/>
    <property type="match status" value="1"/>
</dbReference>
<keyword evidence="8" id="KW-1185">Reference proteome</keyword>
<dbReference type="GO" id="GO:0000160">
    <property type="term" value="P:phosphorelay signal transduction system"/>
    <property type="evidence" value="ECO:0007669"/>
    <property type="project" value="InterPro"/>
</dbReference>
<dbReference type="PANTHER" id="PTHR44688">
    <property type="entry name" value="DNA-BINDING TRANSCRIPTIONAL ACTIVATOR DEVR_DOSR"/>
    <property type="match status" value="1"/>
</dbReference>